<evidence type="ECO:0000313" key="2">
    <source>
        <dbReference type="EMBL" id="GBH15263.1"/>
    </source>
</evidence>
<dbReference type="EMBL" id="BGKA01000040">
    <property type="protein sequence ID" value="GBH15263.1"/>
    <property type="molecule type" value="Genomic_DNA"/>
</dbReference>
<keyword evidence="2" id="KW-0808">Transferase</keyword>
<evidence type="ECO:0000259" key="1">
    <source>
        <dbReference type="Pfam" id="PF08388"/>
    </source>
</evidence>
<keyword evidence="2" id="KW-0548">Nucleotidyltransferase</keyword>
<gene>
    <name evidence="2" type="ORF">KPSA3_01186</name>
</gene>
<reference evidence="2 3" key="1">
    <citation type="submission" date="2018-04" db="EMBL/GenBank/DDBJ databases">
        <title>Draft genome sequence of Pseudomonas syringae pv. actinidiae biovar 3 strains isolated from kiwifruit in Kagawa prefecture.</title>
        <authorList>
            <person name="Tabuchi M."/>
            <person name="Saito M."/>
            <person name="Fujiwara S."/>
            <person name="Sasa N."/>
            <person name="Akimitsu K."/>
            <person name="Gomi K."/>
            <person name="Konishi-Sugita S."/>
            <person name="Hamano K."/>
            <person name="Kataoka I."/>
        </authorList>
    </citation>
    <scope>NUCLEOTIDE SEQUENCE [LARGE SCALE GENOMIC DNA]</scope>
    <source>
        <strain evidence="2 3">MAFF212211</strain>
    </source>
</reference>
<feature type="domain" description="Group II intron maturase-specific" evidence="1">
    <location>
        <begin position="71"/>
        <end position="145"/>
    </location>
</feature>
<comment type="caution">
    <text evidence="2">The sequence shown here is derived from an EMBL/GenBank/DDBJ whole genome shotgun (WGS) entry which is preliminary data.</text>
</comment>
<organism evidence="2 3">
    <name type="scientific">Pseudomonas syringae pv. actinidiae</name>
    <dbReference type="NCBI Taxonomy" id="103796"/>
    <lineage>
        <taxon>Bacteria</taxon>
        <taxon>Pseudomonadati</taxon>
        <taxon>Pseudomonadota</taxon>
        <taxon>Gammaproteobacteria</taxon>
        <taxon>Pseudomonadales</taxon>
        <taxon>Pseudomonadaceae</taxon>
        <taxon>Pseudomonas</taxon>
        <taxon>Pseudomonas syringae</taxon>
    </lineage>
</organism>
<dbReference type="InterPro" id="IPR043502">
    <property type="entry name" value="DNA/RNA_pol_sf"/>
</dbReference>
<evidence type="ECO:0000313" key="3">
    <source>
        <dbReference type="Proteomes" id="UP000248291"/>
    </source>
</evidence>
<name>A0AAN4Q1X2_PSESF</name>
<dbReference type="Pfam" id="PF08388">
    <property type="entry name" value="GIIM"/>
    <property type="match status" value="1"/>
</dbReference>
<dbReference type="InterPro" id="IPR013597">
    <property type="entry name" value="Mat_intron_G2"/>
</dbReference>
<keyword evidence="2" id="KW-0695">RNA-directed DNA polymerase</keyword>
<proteinExistence type="predicted"/>
<protein>
    <submittedName>
        <fullName evidence="2">Retron-type reverse transcriptase</fullName>
    </submittedName>
</protein>
<accession>A0AAN4Q1X2</accession>
<dbReference type="AlphaFoldDB" id="A0AAN4Q1X2"/>
<dbReference type="Proteomes" id="UP000248291">
    <property type="component" value="Unassembled WGS sequence"/>
</dbReference>
<dbReference type="GO" id="GO:0003964">
    <property type="term" value="F:RNA-directed DNA polymerase activity"/>
    <property type="evidence" value="ECO:0007669"/>
    <property type="project" value="UniProtKB-KW"/>
</dbReference>
<sequence>MAAIKARLEVCLLTMHPEKSKIVYCKDSNRKAAYPTTQFTFLGFTFRPREAWGNNGRRFTSFLPGASNEALKRMRQRTRSWNIQRQTPASLLELSKQYNAILRGWWNYYGAFYKTVMRKVFNHFDLKLQRWARQKYKPLAGHKRRSVDWLNRMKKACPSLFVHWHVYGNEFRPGNGSRMS</sequence>
<dbReference type="SUPFAM" id="SSF56672">
    <property type="entry name" value="DNA/RNA polymerases"/>
    <property type="match status" value="1"/>
</dbReference>